<keyword evidence="7 8" id="KW-0807">Transducer</keyword>
<dbReference type="GO" id="GO:0007165">
    <property type="term" value="P:signal transduction"/>
    <property type="evidence" value="ECO:0007669"/>
    <property type="project" value="UniProtKB-KW"/>
</dbReference>
<feature type="transmembrane region" description="Helical" evidence="8">
    <location>
        <begin position="112"/>
        <end position="135"/>
    </location>
</feature>
<dbReference type="Pfam" id="PF08395">
    <property type="entry name" value="7tm_7"/>
    <property type="match status" value="1"/>
</dbReference>
<accession>J9HJM1</accession>
<evidence type="ECO:0000256" key="6">
    <source>
        <dbReference type="ARBA" id="ARBA00023170"/>
    </source>
</evidence>
<evidence type="ECO:0000256" key="4">
    <source>
        <dbReference type="ARBA" id="ARBA00022989"/>
    </source>
</evidence>
<sequence length="420" mass="48574">MVSMMKNTINSFRFLKQILFQIFKNKISAVSNIKDARDALRYSVQPLVRWAQLFDAAPFPIKAFSNNSAHCMRNLKLGMICQAIWAGTLIAATSVSLVYKRRWRLDGLNVPFFTYVLYNMEIILGLLNCTIVHICCQWKRPRYDNVLNQMVSILNEFGKFGEEQDLVWLRYQFSKYLLVGGFYFVVIVAVDATYYWKVIVSVCTTGAYFVPNAVQFLSLLQYAYVVIFAYRKCRAVNAILLAVRYSLRSNFKSYCSTIRTLRKQHMLLHRLVFQVNRDFGVLIILAVFSVLVAISITCLEMYQYTHEKTLNFSTIHYVIYSALWVLMYVCKLLIVLIPNHLMVNERDLTGMILQGLPLVESKEFTNETLKFSRQVLLQKGPYTANGVFVLDLTLLVHIFGALATYLVILIQFDQSPRIKN</sequence>
<dbReference type="AlphaFoldDB" id="J9HJM1"/>
<dbReference type="GO" id="GO:0005886">
    <property type="term" value="C:plasma membrane"/>
    <property type="evidence" value="ECO:0007669"/>
    <property type="project" value="UniProtKB-SubCell"/>
</dbReference>
<comment type="function">
    <text evidence="8">Gustatory receptor which mediates acceptance or avoidance behavior, depending on its substrates.</text>
</comment>
<gene>
    <name evidence="9" type="primary">GPRgr35</name>
    <name evidence="9" type="ORF">AaeL_AAEL017415</name>
</gene>
<organism evidence="9 10">
    <name type="scientific">Aedes aegypti</name>
    <name type="common">Yellowfever mosquito</name>
    <name type="synonym">Culex aegypti</name>
    <dbReference type="NCBI Taxonomy" id="7159"/>
    <lineage>
        <taxon>Eukaryota</taxon>
        <taxon>Metazoa</taxon>
        <taxon>Ecdysozoa</taxon>
        <taxon>Arthropoda</taxon>
        <taxon>Hexapoda</taxon>
        <taxon>Insecta</taxon>
        <taxon>Pterygota</taxon>
        <taxon>Neoptera</taxon>
        <taxon>Endopterygota</taxon>
        <taxon>Diptera</taxon>
        <taxon>Nematocera</taxon>
        <taxon>Culicoidea</taxon>
        <taxon>Culicidae</taxon>
        <taxon>Culicinae</taxon>
        <taxon>Aedini</taxon>
        <taxon>Aedes</taxon>
        <taxon>Stegomyia</taxon>
    </lineage>
</organism>
<dbReference type="GO" id="GO:0050909">
    <property type="term" value="P:sensory perception of taste"/>
    <property type="evidence" value="ECO:0007669"/>
    <property type="project" value="InterPro"/>
</dbReference>
<dbReference type="GO" id="GO:0043025">
    <property type="term" value="C:neuronal cell body"/>
    <property type="evidence" value="ECO:0007669"/>
    <property type="project" value="TreeGrafter"/>
</dbReference>
<feature type="transmembrane region" description="Helical" evidence="8">
    <location>
        <begin position="279"/>
        <end position="302"/>
    </location>
</feature>
<keyword evidence="3 8" id="KW-0812">Transmembrane</keyword>
<keyword evidence="6 8" id="KW-0675">Receptor</keyword>
<dbReference type="GO" id="GO:0030425">
    <property type="term" value="C:dendrite"/>
    <property type="evidence" value="ECO:0007669"/>
    <property type="project" value="TreeGrafter"/>
</dbReference>
<evidence type="ECO:0000256" key="3">
    <source>
        <dbReference type="ARBA" id="ARBA00022692"/>
    </source>
</evidence>
<dbReference type="GO" id="GO:0008049">
    <property type="term" value="P:male courtship behavior"/>
    <property type="evidence" value="ECO:0007669"/>
    <property type="project" value="TreeGrafter"/>
</dbReference>
<evidence type="ECO:0000256" key="1">
    <source>
        <dbReference type="ARBA" id="ARBA00004651"/>
    </source>
</evidence>
<protein>
    <recommendedName>
        <fullName evidence="8">Gustatory receptor</fullName>
    </recommendedName>
</protein>
<evidence type="ECO:0000313" key="9">
    <source>
        <dbReference type="EMBL" id="EJY58144.1"/>
    </source>
</evidence>
<keyword evidence="5 8" id="KW-0472">Membrane</keyword>
<evidence type="ECO:0000256" key="2">
    <source>
        <dbReference type="ARBA" id="ARBA00022475"/>
    </source>
</evidence>
<feature type="transmembrane region" description="Helical" evidence="8">
    <location>
        <begin position="387"/>
        <end position="412"/>
    </location>
</feature>
<dbReference type="EMBL" id="CH477239">
    <property type="protein sequence ID" value="EJY58144.1"/>
    <property type="molecule type" value="Genomic_DNA"/>
</dbReference>
<evidence type="ECO:0000256" key="7">
    <source>
        <dbReference type="ARBA" id="ARBA00023224"/>
    </source>
</evidence>
<feature type="non-terminal residue" evidence="9">
    <location>
        <position position="1"/>
    </location>
</feature>
<comment type="similarity">
    <text evidence="8">Belongs to the insect chemoreceptor superfamily. Gustatory receptor (GR) family.</text>
</comment>
<keyword evidence="2 8" id="KW-1003">Cell membrane</keyword>
<dbReference type="GO" id="GO:0007635">
    <property type="term" value="P:chemosensory behavior"/>
    <property type="evidence" value="ECO:0007669"/>
    <property type="project" value="TreeGrafter"/>
</dbReference>
<proteinExistence type="inferred from homology"/>
<dbReference type="PANTHER" id="PTHR21143:SF134">
    <property type="entry name" value="GUSTATORY RECEPTOR"/>
    <property type="match status" value="1"/>
</dbReference>
<evidence type="ECO:0000256" key="5">
    <source>
        <dbReference type="ARBA" id="ARBA00023136"/>
    </source>
</evidence>
<reference evidence="9" key="2">
    <citation type="journal article" date="2007" name="Science">
        <title>Genome sequence of Aedes aegypti, a major arbovirus vector.</title>
        <authorList>
            <person name="Nene V."/>
            <person name="Wortman J.R."/>
            <person name="Lawson D."/>
            <person name="Haas B."/>
            <person name="Kodira C."/>
            <person name="Tu Z.J."/>
            <person name="Loftus B."/>
            <person name="Xi Z."/>
            <person name="Megy K."/>
            <person name="Grabherr M."/>
            <person name="Ren Q."/>
            <person name="Zdobnov E.M."/>
            <person name="Lobo N.F."/>
            <person name="Campbell K.S."/>
            <person name="Brown S.E."/>
            <person name="Bonaldo M.F."/>
            <person name="Zhu J."/>
            <person name="Sinkins S.P."/>
            <person name="Hogenkamp D.G."/>
            <person name="Amedeo P."/>
            <person name="Arensburger P."/>
            <person name="Atkinson P.W."/>
            <person name="Bidwell S."/>
            <person name="Biedler J."/>
            <person name="Birney E."/>
            <person name="Bruggner R.V."/>
            <person name="Costas J."/>
            <person name="Coy M.R."/>
            <person name="Crabtree J."/>
            <person name="Crawford M."/>
            <person name="Debruyn B."/>
            <person name="Decaprio D."/>
            <person name="Eiglmeier K."/>
            <person name="Eisenstadt E."/>
            <person name="El-Dorry H."/>
            <person name="Gelbart W.M."/>
            <person name="Gomes S.L."/>
            <person name="Hammond M."/>
            <person name="Hannick L.I."/>
            <person name="Hogan J.R."/>
            <person name="Holmes M.H."/>
            <person name="Jaffe D."/>
            <person name="Johnston J.S."/>
            <person name="Kennedy R.C."/>
            <person name="Koo H."/>
            <person name="Kravitz S."/>
            <person name="Kriventseva E.V."/>
            <person name="Kulp D."/>
            <person name="Labutti K."/>
            <person name="Lee E."/>
            <person name="Li S."/>
            <person name="Lovin D.D."/>
            <person name="Mao C."/>
            <person name="Mauceli E."/>
            <person name="Menck C.F."/>
            <person name="Miller J.R."/>
            <person name="Montgomery P."/>
            <person name="Mori A."/>
            <person name="Nascimento A.L."/>
            <person name="Naveira H.F."/>
            <person name="Nusbaum C."/>
            <person name="O'leary S."/>
            <person name="Orvis J."/>
            <person name="Pertea M."/>
            <person name="Quesneville H."/>
            <person name="Reidenbach K.R."/>
            <person name="Rogers Y.H."/>
            <person name="Roth C.W."/>
            <person name="Schneider J.R."/>
            <person name="Schatz M."/>
            <person name="Shumway M."/>
            <person name="Stanke M."/>
            <person name="Stinson E.O."/>
            <person name="Tubio J.M."/>
            <person name="Vanzee J.P."/>
            <person name="Verjovski-Almeida S."/>
            <person name="Werner D."/>
            <person name="White O."/>
            <person name="Wyder S."/>
            <person name="Zeng Q."/>
            <person name="Zhao Q."/>
            <person name="Zhao Y."/>
            <person name="Hill C.A."/>
            <person name="Raikhel A.S."/>
            <person name="Soares M.B."/>
            <person name="Knudson D.L."/>
            <person name="Lee N.H."/>
            <person name="Galagan J."/>
            <person name="Salzberg S.L."/>
            <person name="Paulsen I.T."/>
            <person name="Dimopoulos G."/>
            <person name="Collins F.H."/>
            <person name="Birren B."/>
            <person name="Fraser-Liggett C.M."/>
            <person name="Severson D.W."/>
        </authorList>
    </citation>
    <scope>NUCLEOTIDE SEQUENCE [LARGE SCALE GENOMIC DNA]</scope>
    <source>
        <strain evidence="9">Liverpool</strain>
    </source>
</reference>
<name>J9HJM1_AEDAE</name>
<feature type="transmembrane region" description="Helical" evidence="8">
    <location>
        <begin position="208"/>
        <end position="230"/>
    </location>
</feature>
<dbReference type="VEuPathDB" id="VectorBase:AAEL023231"/>
<dbReference type="GO" id="GO:0030424">
    <property type="term" value="C:axon"/>
    <property type="evidence" value="ECO:0007669"/>
    <property type="project" value="TreeGrafter"/>
</dbReference>
<reference evidence="9" key="1">
    <citation type="submission" date="2005-10" db="EMBL/GenBank/DDBJ databases">
        <authorList>
            <person name="Loftus B.J."/>
            <person name="Nene V.M."/>
            <person name="Hannick L.I."/>
            <person name="Bidwell S."/>
            <person name="Haas B."/>
            <person name="Amedeo P."/>
            <person name="Orvis J."/>
            <person name="Wortman J.R."/>
            <person name="White O.R."/>
            <person name="Salzberg S."/>
            <person name="Shumway M."/>
            <person name="Koo H."/>
            <person name="Zhao Y."/>
            <person name="Holmes M."/>
            <person name="Miller J."/>
            <person name="Schatz M."/>
            <person name="Pop M."/>
            <person name="Pai G."/>
            <person name="Utterback T."/>
            <person name="Rogers Y.-H."/>
            <person name="Kravitz S."/>
            <person name="Fraser C.M."/>
        </authorList>
    </citation>
    <scope>NUCLEOTIDE SEQUENCE</scope>
    <source>
        <strain evidence="9">Liverpool</strain>
    </source>
</reference>
<feature type="transmembrane region" description="Helical" evidence="8">
    <location>
        <begin position="77"/>
        <end position="100"/>
    </location>
</feature>
<reference evidence="9" key="3">
    <citation type="submission" date="2012-09" db="EMBL/GenBank/DDBJ databases">
        <authorList>
            <consortium name="VectorBase"/>
        </authorList>
    </citation>
    <scope>NUCLEOTIDE SEQUENCE</scope>
    <source>
        <strain evidence="9">Liverpool</strain>
    </source>
</reference>
<feature type="transmembrane region" description="Helical" evidence="8">
    <location>
        <begin position="314"/>
        <end position="337"/>
    </location>
</feature>
<dbReference type="InterPro" id="IPR013604">
    <property type="entry name" value="7TM_chemorcpt"/>
</dbReference>
<dbReference type="eggNOG" id="KOG0867">
    <property type="taxonomic scope" value="Eukaryota"/>
</dbReference>
<feature type="transmembrane region" description="Helical" evidence="8">
    <location>
        <begin position="176"/>
        <end position="196"/>
    </location>
</feature>
<evidence type="ECO:0000256" key="8">
    <source>
        <dbReference type="RuleBase" id="RU363108"/>
    </source>
</evidence>
<dbReference type="PaxDb" id="7159-AAEL017415-PA"/>
<evidence type="ECO:0000313" key="10">
    <source>
        <dbReference type="Proteomes" id="UP000682892"/>
    </source>
</evidence>
<dbReference type="PhylomeDB" id="J9HJM1"/>
<keyword evidence="4 8" id="KW-1133">Transmembrane helix</keyword>
<comment type="subcellular location">
    <subcellularLocation>
        <location evidence="1 8">Cell membrane</location>
        <topology evidence="1 8">Multi-pass membrane protein</topology>
    </subcellularLocation>
</comment>
<dbReference type="Proteomes" id="UP000682892">
    <property type="component" value="Unassembled WGS sequence"/>
</dbReference>
<dbReference type="PANTHER" id="PTHR21143">
    <property type="entry name" value="INVERTEBRATE GUSTATORY RECEPTOR"/>
    <property type="match status" value="1"/>
</dbReference>